<evidence type="ECO:0000256" key="7">
    <source>
        <dbReference type="RuleBase" id="RU363032"/>
    </source>
</evidence>
<keyword evidence="2 7" id="KW-0813">Transport</keyword>
<protein>
    <submittedName>
        <fullName evidence="9">Raffinose/stachyose/melibiose transport system permease protein</fullName>
    </submittedName>
</protein>
<sequence length="272" mass="29197">MNRYTWRTAVLEAAMVAAALVFAFPVYVLVSLSLRQPGDQSSPIALSTPTLANYGDAWQQAGLGSALLTSTLITAGSVVLVVVLSAMAAYPLARSTRTWSKAAFGLFMLGLLLPFQLALIPLYQSMRDLGLLGNPLALVVFYTGLQTPFSVFLYTGFLRALDPAYEEAALIDGCGPLRAFFSVVLPLLRPITGTVVILNAIFVWNDFLTPLLYLSGTGQQTVPVALFGFVGQYVSQWPMVFAGLVIGTAPMLLVYFALQKRVIQGFAGGLKG</sequence>
<evidence type="ECO:0000256" key="1">
    <source>
        <dbReference type="ARBA" id="ARBA00004651"/>
    </source>
</evidence>
<feature type="domain" description="ABC transmembrane type-1" evidence="8">
    <location>
        <begin position="67"/>
        <end position="258"/>
    </location>
</feature>
<dbReference type="InterPro" id="IPR035906">
    <property type="entry name" value="MetI-like_sf"/>
</dbReference>
<evidence type="ECO:0000259" key="8">
    <source>
        <dbReference type="PROSITE" id="PS50928"/>
    </source>
</evidence>
<name>A0ABS4Q008_9PSEU</name>
<dbReference type="InterPro" id="IPR000515">
    <property type="entry name" value="MetI-like"/>
</dbReference>
<feature type="transmembrane region" description="Helical" evidence="7">
    <location>
        <begin position="179"/>
        <end position="204"/>
    </location>
</feature>
<proteinExistence type="inferred from homology"/>
<dbReference type="Proteomes" id="UP000741013">
    <property type="component" value="Unassembled WGS sequence"/>
</dbReference>
<evidence type="ECO:0000256" key="6">
    <source>
        <dbReference type="ARBA" id="ARBA00023136"/>
    </source>
</evidence>
<dbReference type="CDD" id="cd06261">
    <property type="entry name" value="TM_PBP2"/>
    <property type="match status" value="1"/>
</dbReference>
<gene>
    <name evidence="9" type="ORF">JOM49_005959</name>
</gene>
<feature type="transmembrane region" description="Helical" evidence="7">
    <location>
        <begin position="9"/>
        <end position="30"/>
    </location>
</feature>
<evidence type="ECO:0000313" key="10">
    <source>
        <dbReference type="Proteomes" id="UP000741013"/>
    </source>
</evidence>
<feature type="transmembrane region" description="Helical" evidence="7">
    <location>
        <begin position="136"/>
        <end position="158"/>
    </location>
</feature>
<evidence type="ECO:0000313" key="9">
    <source>
        <dbReference type="EMBL" id="MBP2184433.1"/>
    </source>
</evidence>
<dbReference type="PANTHER" id="PTHR43744">
    <property type="entry name" value="ABC TRANSPORTER PERMEASE PROTEIN MG189-RELATED-RELATED"/>
    <property type="match status" value="1"/>
</dbReference>
<comment type="caution">
    <text evidence="9">The sequence shown here is derived from an EMBL/GenBank/DDBJ whole genome shotgun (WGS) entry which is preliminary data.</text>
</comment>
<feature type="transmembrane region" description="Helical" evidence="7">
    <location>
        <begin position="66"/>
        <end position="90"/>
    </location>
</feature>
<keyword evidence="3" id="KW-1003">Cell membrane</keyword>
<keyword evidence="5 7" id="KW-1133">Transmembrane helix</keyword>
<organism evidence="9 10">
    <name type="scientific">Amycolatopsis magusensis</name>
    <dbReference type="NCBI Taxonomy" id="882444"/>
    <lineage>
        <taxon>Bacteria</taxon>
        <taxon>Bacillati</taxon>
        <taxon>Actinomycetota</taxon>
        <taxon>Actinomycetes</taxon>
        <taxon>Pseudonocardiales</taxon>
        <taxon>Pseudonocardiaceae</taxon>
        <taxon>Amycolatopsis</taxon>
    </lineage>
</organism>
<dbReference type="SUPFAM" id="SSF161098">
    <property type="entry name" value="MetI-like"/>
    <property type="match status" value="1"/>
</dbReference>
<dbReference type="EMBL" id="JAGGMS010000001">
    <property type="protein sequence ID" value="MBP2184433.1"/>
    <property type="molecule type" value="Genomic_DNA"/>
</dbReference>
<evidence type="ECO:0000256" key="2">
    <source>
        <dbReference type="ARBA" id="ARBA00022448"/>
    </source>
</evidence>
<dbReference type="Pfam" id="PF00528">
    <property type="entry name" value="BPD_transp_1"/>
    <property type="match status" value="1"/>
</dbReference>
<dbReference type="PROSITE" id="PS50928">
    <property type="entry name" value="ABC_TM1"/>
    <property type="match status" value="1"/>
</dbReference>
<dbReference type="PANTHER" id="PTHR43744:SF12">
    <property type="entry name" value="ABC TRANSPORTER PERMEASE PROTEIN MG189-RELATED"/>
    <property type="match status" value="1"/>
</dbReference>
<evidence type="ECO:0000256" key="4">
    <source>
        <dbReference type="ARBA" id="ARBA00022692"/>
    </source>
</evidence>
<evidence type="ECO:0000256" key="5">
    <source>
        <dbReference type="ARBA" id="ARBA00022989"/>
    </source>
</evidence>
<feature type="transmembrane region" description="Helical" evidence="7">
    <location>
        <begin position="237"/>
        <end position="258"/>
    </location>
</feature>
<evidence type="ECO:0000256" key="3">
    <source>
        <dbReference type="ARBA" id="ARBA00022475"/>
    </source>
</evidence>
<accession>A0ABS4Q008</accession>
<reference evidence="9 10" key="1">
    <citation type="submission" date="2021-03" db="EMBL/GenBank/DDBJ databases">
        <title>Sequencing the genomes of 1000 actinobacteria strains.</title>
        <authorList>
            <person name="Klenk H.-P."/>
        </authorList>
    </citation>
    <scope>NUCLEOTIDE SEQUENCE [LARGE SCALE GENOMIC DNA]</scope>
    <source>
        <strain evidence="9 10">DSM 45510</strain>
    </source>
</reference>
<comment type="similarity">
    <text evidence="7">Belongs to the binding-protein-dependent transport system permease family.</text>
</comment>
<feature type="transmembrane region" description="Helical" evidence="7">
    <location>
        <begin position="102"/>
        <end position="124"/>
    </location>
</feature>
<keyword evidence="10" id="KW-1185">Reference proteome</keyword>
<keyword evidence="6 7" id="KW-0472">Membrane</keyword>
<comment type="subcellular location">
    <subcellularLocation>
        <location evidence="1 7">Cell membrane</location>
        <topology evidence="1 7">Multi-pass membrane protein</topology>
    </subcellularLocation>
</comment>
<dbReference type="RefSeq" id="WP_209667449.1">
    <property type="nucleotide sequence ID" value="NZ_JAGGMS010000001.1"/>
</dbReference>
<dbReference type="Gene3D" id="1.10.3720.10">
    <property type="entry name" value="MetI-like"/>
    <property type="match status" value="1"/>
</dbReference>
<keyword evidence="4 7" id="KW-0812">Transmembrane</keyword>